<organism evidence="6 7">
    <name type="scientific">Salinithrix halophila</name>
    <dbReference type="NCBI Taxonomy" id="1485204"/>
    <lineage>
        <taxon>Bacteria</taxon>
        <taxon>Bacillati</taxon>
        <taxon>Bacillota</taxon>
        <taxon>Bacilli</taxon>
        <taxon>Bacillales</taxon>
        <taxon>Thermoactinomycetaceae</taxon>
        <taxon>Salinithrix</taxon>
    </lineage>
</organism>
<keyword evidence="4" id="KW-0342">GTP-binding</keyword>
<dbReference type="EMBL" id="JBHSAP010000015">
    <property type="protein sequence ID" value="MFC4077312.1"/>
    <property type="molecule type" value="Genomic_DNA"/>
</dbReference>
<gene>
    <name evidence="6" type="primary">meaB</name>
    <name evidence="6" type="ORF">ACFOUO_10930</name>
</gene>
<accession>A0ABV8JEE1</accession>
<reference evidence="7" key="1">
    <citation type="journal article" date="2019" name="Int. J. Syst. Evol. Microbiol.">
        <title>The Global Catalogue of Microorganisms (GCM) 10K type strain sequencing project: providing services to taxonomists for standard genome sequencing and annotation.</title>
        <authorList>
            <consortium name="The Broad Institute Genomics Platform"/>
            <consortium name="The Broad Institute Genome Sequencing Center for Infectious Disease"/>
            <person name="Wu L."/>
            <person name="Ma J."/>
        </authorList>
    </citation>
    <scope>NUCLEOTIDE SEQUENCE [LARGE SCALE GENOMIC DNA]</scope>
    <source>
        <strain evidence="7">IBRC-M 10813</strain>
    </source>
</reference>
<keyword evidence="3" id="KW-0378">Hydrolase</keyword>
<protein>
    <submittedName>
        <fullName evidence="6">Methylmalonyl Co-A mutase-associated GTPase MeaB</fullName>
    </submittedName>
</protein>
<comment type="similarity">
    <text evidence="1">Belongs to the SIMIBI class G3E GTPase family. ArgK/MeaB subfamily.</text>
</comment>
<keyword evidence="2" id="KW-0547">Nucleotide-binding</keyword>
<proteinExistence type="inferred from homology"/>
<dbReference type="NCBIfam" id="TIGR00750">
    <property type="entry name" value="lao"/>
    <property type="match status" value="1"/>
</dbReference>
<dbReference type="CDD" id="cd03114">
    <property type="entry name" value="MMAA-like"/>
    <property type="match status" value="1"/>
</dbReference>
<keyword evidence="7" id="KW-1185">Reference proteome</keyword>
<dbReference type="RefSeq" id="WP_380705097.1">
    <property type="nucleotide sequence ID" value="NZ_JBHSAP010000015.1"/>
</dbReference>
<evidence type="ECO:0000313" key="6">
    <source>
        <dbReference type="EMBL" id="MFC4077312.1"/>
    </source>
</evidence>
<evidence type="ECO:0000256" key="5">
    <source>
        <dbReference type="ARBA" id="ARBA00023186"/>
    </source>
</evidence>
<dbReference type="InterPro" id="IPR027417">
    <property type="entry name" value="P-loop_NTPase"/>
</dbReference>
<dbReference type="InterPro" id="IPR052040">
    <property type="entry name" value="GTPase/Isobutyryl-CoA_mutase"/>
</dbReference>
<dbReference type="InterPro" id="IPR005129">
    <property type="entry name" value="GTPase_ArgK"/>
</dbReference>
<evidence type="ECO:0000256" key="4">
    <source>
        <dbReference type="ARBA" id="ARBA00023134"/>
    </source>
</evidence>
<dbReference type="Pfam" id="PF03308">
    <property type="entry name" value="MeaB"/>
    <property type="match status" value="1"/>
</dbReference>
<evidence type="ECO:0000313" key="7">
    <source>
        <dbReference type="Proteomes" id="UP001595843"/>
    </source>
</evidence>
<sequence length="322" mass="35392">MDEWVNAVKEGDRRKIARAISWIENGDIRREALMEALYPHTGGAFLIGVTGSPGAGKSTLVDGLLFEIRKQGKKAAVIAVDPTSPFTGGALLGDRVRMARHALDKGVFIRSMGTRGSLGGLARPAKEAARVLDAAGYDVIFIETVGVGQSEIDIMHLADTVALVLTPGSGDAVQVFKAGIMETADLFVVNKADGEGAEKLVRDIEEMLSLVKGDAPWMPPIVQTESKEGRGLDLLWGKMESHRLYLLESGNWEGHRLQRLRREVQEIMEEELRNQLADRIRDPAFQQDLDRVQSREKAPHEVARKWLARLMDTSGGANYDRG</sequence>
<dbReference type="Proteomes" id="UP001595843">
    <property type="component" value="Unassembled WGS sequence"/>
</dbReference>
<comment type="caution">
    <text evidence="6">The sequence shown here is derived from an EMBL/GenBank/DDBJ whole genome shotgun (WGS) entry which is preliminary data.</text>
</comment>
<dbReference type="Gene3D" id="3.40.50.300">
    <property type="entry name" value="P-loop containing nucleotide triphosphate hydrolases"/>
    <property type="match status" value="1"/>
</dbReference>
<dbReference type="SUPFAM" id="SSF52540">
    <property type="entry name" value="P-loop containing nucleoside triphosphate hydrolases"/>
    <property type="match status" value="1"/>
</dbReference>
<evidence type="ECO:0000256" key="1">
    <source>
        <dbReference type="ARBA" id="ARBA00009625"/>
    </source>
</evidence>
<evidence type="ECO:0000256" key="3">
    <source>
        <dbReference type="ARBA" id="ARBA00022801"/>
    </source>
</evidence>
<evidence type="ECO:0000256" key="2">
    <source>
        <dbReference type="ARBA" id="ARBA00022741"/>
    </source>
</evidence>
<name>A0ABV8JEE1_9BACL</name>
<dbReference type="PANTHER" id="PTHR43087:SF1">
    <property type="entry name" value="LAO_AO TRANSPORT SYSTEM ATPASE"/>
    <property type="match status" value="1"/>
</dbReference>
<keyword evidence="5" id="KW-0143">Chaperone</keyword>
<dbReference type="PANTHER" id="PTHR43087">
    <property type="entry name" value="LYSINE/ARGININE/ORNITHINE TRANSPORT SYSTEM KINASE"/>
    <property type="match status" value="1"/>
</dbReference>